<protein>
    <submittedName>
        <fullName evidence="2">Type I restriction enzyme HsdR N-terminal domain-containing protein</fullName>
    </submittedName>
</protein>
<feature type="domain" description="Type I restriction enzyme R protein N-terminal" evidence="1">
    <location>
        <begin position="24"/>
        <end position="136"/>
    </location>
</feature>
<name>A0A8J6TIQ6_9BACT</name>
<dbReference type="AlphaFoldDB" id="A0A8J6TIQ6"/>
<evidence type="ECO:0000313" key="2">
    <source>
        <dbReference type="EMBL" id="MBC8361327.1"/>
    </source>
</evidence>
<dbReference type="Pfam" id="PF13588">
    <property type="entry name" value="HSDR_N_2"/>
    <property type="match status" value="1"/>
</dbReference>
<gene>
    <name evidence="2" type="ORF">H8E23_08020</name>
</gene>
<evidence type="ECO:0000313" key="3">
    <source>
        <dbReference type="Proteomes" id="UP000603434"/>
    </source>
</evidence>
<proteinExistence type="predicted"/>
<dbReference type="InterPro" id="IPR029464">
    <property type="entry name" value="HSDR_N"/>
</dbReference>
<sequence length="183" mass="19841">MQGHHLILGELVDFISGEIIADTHDERYRQKVAHLLVNQKGYLKKEIQTRGELLVTAGNKSAIVKIDFQVNLDGITGMIIKYGPGSLVTRHRPALAASRLVAPYQVPVVVVTNGEDAEILEGATGKVMSQGLGSIPTKTELSEKIAKTSLNRISAEQAVVESRVVYAFEVDGSCPCDDSICRL</sequence>
<accession>A0A8J6TIQ6</accession>
<reference evidence="2 3" key="1">
    <citation type="submission" date="2020-08" db="EMBL/GenBank/DDBJ databases">
        <title>Bridging the membrane lipid divide: bacteria of the FCB group superphylum have the potential to synthesize archaeal ether lipids.</title>
        <authorList>
            <person name="Villanueva L."/>
            <person name="Von Meijenfeldt F.A.B."/>
            <person name="Westbye A.B."/>
            <person name="Yadav S."/>
            <person name="Hopmans E.C."/>
            <person name="Dutilh B.E."/>
            <person name="Sinninghe Damste J.S."/>
        </authorList>
    </citation>
    <scope>NUCLEOTIDE SEQUENCE [LARGE SCALE GENOMIC DNA]</scope>
    <source>
        <strain evidence="2">NIOZ-UU30</strain>
    </source>
</reference>
<organism evidence="2 3">
    <name type="scientific">Candidatus Desulfatibia profunda</name>
    <dbReference type="NCBI Taxonomy" id="2841695"/>
    <lineage>
        <taxon>Bacteria</taxon>
        <taxon>Pseudomonadati</taxon>
        <taxon>Thermodesulfobacteriota</taxon>
        <taxon>Desulfobacteria</taxon>
        <taxon>Desulfobacterales</taxon>
        <taxon>Desulfobacterales incertae sedis</taxon>
        <taxon>Candidatus Desulfatibia</taxon>
    </lineage>
</organism>
<comment type="caution">
    <text evidence="2">The sequence shown here is derived from an EMBL/GenBank/DDBJ whole genome shotgun (WGS) entry which is preliminary data.</text>
</comment>
<dbReference type="Proteomes" id="UP000603434">
    <property type="component" value="Unassembled WGS sequence"/>
</dbReference>
<dbReference type="EMBL" id="JACNJH010000129">
    <property type="protein sequence ID" value="MBC8361327.1"/>
    <property type="molecule type" value="Genomic_DNA"/>
</dbReference>
<evidence type="ECO:0000259" key="1">
    <source>
        <dbReference type="Pfam" id="PF13588"/>
    </source>
</evidence>